<dbReference type="PANTHER" id="PTHR36381:SF1">
    <property type="entry name" value="ETHYLENE-REGULATED TRANSCRIPT 2 (ERT2)"/>
    <property type="match status" value="1"/>
</dbReference>
<reference evidence="3 4" key="1">
    <citation type="submission" date="2017-09" db="EMBL/GenBank/DDBJ databases">
        <title>WGS assembly of Aquilegia coerulea Goldsmith.</title>
        <authorList>
            <person name="Hodges S."/>
            <person name="Kramer E."/>
            <person name="Nordborg M."/>
            <person name="Tomkins J."/>
            <person name="Borevitz J."/>
            <person name="Derieg N."/>
            <person name="Yan J."/>
            <person name="Mihaltcheva S."/>
            <person name="Hayes R.D."/>
            <person name="Rokhsar D."/>
        </authorList>
    </citation>
    <scope>NUCLEOTIDE SEQUENCE [LARGE SCALE GENOMIC DNA]</scope>
    <source>
        <strain evidence="4">cv. Goldsmith</strain>
    </source>
</reference>
<sequence>MWKKKSSPKITRVSRFVNSIRESSNKRGDSLVVQTGFPTSLIDLIVKNRDCLNKSSSKKIKTRFSKELYCKEIVESTPQNNLPSTPLAPFILNSINELIGETEDCEDDDKDDCGDSGKEICVLNNFDQINYKDQENEDVNVGVPVRNRVFVIVIKIFVLLILALGTKKIAVTITLSAFLLLFVEFLLKSCIKEDKKLMVSIPLEERGIGVEKTLVPDVVDLRQEFQKMIQDKQIKKGNDFDSDKDDKVCQFFDSDQENRNLLDGENVAEDAKVGTPRRTNSAKLRANRFKKFMVKKFGGDTKSKRITKKGKLNPSNVPSNCTSEKEKISLGETEEEQEKGEDNGDYDGQDAEGEVSEEYDSSNVSEVSSDKGFQDTLETSTNWSWRNLIPTVIILAGLVWGRTMALVLTVVWLLLLGVTQRLAQGSKKQI</sequence>
<dbReference type="PANTHER" id="PTHR36381">
    <property type="entry name" value="ETHYLENE-REGULATED TRANSCRIPT 2 (ERT2)"/>
    <property type="match status" value="1"/>
</dbReference>
<gene>
    <name evidence="3" type="ORF">AQUCO_03000391v1</name>
</gene>
<feature type="transmembrane region" description="Helical" evidence="2">
    <location>
        <begin position="392"/>
        <end position="415"/>
    </location>
</feature>
<proteinExistence type="predicted"/>
<dbReference type="InParanoid" id="A0A2G5D2T4"/>
<dbReference type="Proteomes" id="UP000230069">
    <property type="component" value="Unassembled WGS sequence"/>
</dbReference>
<evidence type="ECO:0000313" key="4">
    <source>
        <dbReference type="Proteomes" id="UP000230069"/>
    </source>
</evidence>
<accession>A0A2G5D2T4</accession>
<name>A0A2G5D2T4_AQUCA</name>
<organism evidence="3 4">
    <name type="scientific">Aquilegia coerulea</name>
    <name type="common">Rocky mountain columbine</name>
    <dbReference type="NCBI Taxonomy" id="218851"/>
    <lineage>
        <taxon>Eukaryota</taxon>
        <taxon>Viridiplantae</taxon>
        <taxon>Streptophyta</taxon>
        <taxon>Embryophyta</taxon>
        <taxon>Tracheophyta</taxon>
        <taxon>Spermatophyta</taxon>
        <taxon>Magnoliopsida</taxon>
        <taxon>Ranunculales</taxon>
        <taxon>Ranunculaceae</taxon>
        <taxon>Thalictroideae</taxon>
        <taxon>Aquilegia</taxon>
    </lineage>
</organism>
<keyword evidence="2" id="KW-0812">Transmembrane</keyword>
<dbReference type="EMBL" id="KZ305047">
    <property type="protein sequence ID" value="PIA37821.1"/>
    <property type="molecule type" value="Genomic_DNA"/>
</dbReference>
<evidence type="ECO:0000313" key="3">
    <source>
        <dbReference type="EMBL" id="PIA37821.1"/>
    </source>
</evidence>
<dbReference type="FunCoup" id="A0A2G5D2T4">
    <property type="interactions" value="477"/>
</dbReference>
<feature type="transmembrane region" description="Helical" evidence="2">
    <location>
        <begin position="169"/>
        <end position="187"/>
    </location>
</feature>
<keyword evidence="2" id="KW-1133">Transmembrane helix</keyword>
<keyword evidence="4" id="KW-1185">Reference proteome</keyword>
<dbReference type="STRING" id="218851.A0A2G5D2T4"/>
<keyword evidence="2" id="KW-0472">Membrane</keyword>
<dbReference type="AlphaFoldDB" id="A0A2G5D2T4"/>
<evidence type="ECO:0000256" key="2">
    <source>
        <dbReference type="SAM" id="Phobius"/>
    </source>
</evidence>
<protein>
    <submittedName>
        <fullName evidence="3">Uncharacterized protein</fullName>
    </submittedName>
</protein>
<evidence type="ECO:0000256" key="1">
    <source>
        <dbReference type="SAM" id="MobiDB-lite"/>
    </source>
</evidence>
<feature type="compositionally biased region" description="Acidic residues" evidence="1">
    <location>
        <begin position="332"/>
        <end position="360"/>
    </location>
</feature>
<feature type="region of interest" description="Disordered" evidence="1">
    <location>
        <begin position="303"/>
        <end position="371"/>
    </location>
</feature>
<feature type="transmembrane region" description="Helical" evidence="2">
    <location>
        <begin position="145"/>
        <end position="163"/>
    </location>
</feature>
<dbReference type="OrthoDB" id="690172at2759"/>
<feature type="compositionally biased region" description="Polar residues" evidence="1">
    <location>
        <begin position="313"/>
        <end position="322"/>
    </location>
</feature>